<accession>A0A084VB02</accession>
<dbReference type="EMBL" id="KE524242">
    <property type="protein sequence ID" value="KFB35146.1"/>
    <property type="molecule type" value="Genomic_DNA"/>
</dbReference>
<evidence type="ECO:0000313" key="2">
    <source>
        <dbReference type="EnsemblMetazoa" id="ASIC001067-PA"/>
    </source>
</evidence>
<dbReference type="Proteomes" id="UP000030765">
    <property type="component" value="Unassembled WGS sequence"/>
</dbReference>
<gene>
    <name evidence="1" type="ORF">ZHAS_00001067</name>
</gene>
<organism evidence="1">
    <name type="scientific">Anopheles sinensis</name>
    <name type="common">Mosquito</name>
    <dbReference type="NCBI Taxonomy" id="74873"/>
    <lineage>
        <taxon>Eukaryota</taxon>
        <taxon>Metazoa</taxon>
        <taxon>Ecdysozoa</taxon>
        <taxon>Arthropoda</taxon>
        <taxon>Hexapoda</taxon>
        <taxon>Insecta</taxon>
        <taxon>Pterygota</taxon>
        <taxon>Neoptera</taxon>
        <taxon>Endopterygota</taxon>
        <taxon>Diptera</taxon>
        <taxon>Nematocera</taxon>
        <taxon>Culicoidea</taxon>
        <taxon>Culicidae</taxon>
        <taxon>Anophelinae</taxon>
        <taxon>Anopheles</taxon>
    </lineage>
</organism>
<sequence>MQSSHFGHGAVHAWEPGLATAQPTDRRVIDLGVEFLASIPLWPSMVERLGTGGRGPTVVSIISAVCSRASTAHGVHRQFGWCS</sequence>
<evidence type="ECO:0000313" key="1">
    <source>
        <dbReference type="EMBL" id="KFB35146.1"/>
    </source>
</evidence>
<dbReference type="VEuPathDB" id="VectorBase:ASIC001067"/>
<reference evidence="2" key="2">
    <citation type="submission" date="2020-05" db="UniProtKB">
        <authorList>
            <consortium name="EnsemblMetazoa"/>
        </authorList>
    </citation>
    <scope>IDENTIFICATION</scope>
</reference>
<evidence type="ECO:0000313" key="3">
    <source>
        <dbReference type="Proteomes" id="UP000030765"/>
    </source>
</evidence>
<dbReference type="AlphaFoldDB" id="A0A084VB02"/>
<dbReference type="EMBL" id="ATLV01004829">
    <property type="status" value="NOT_ANNOTATED_CDS"/>
    <property type="molecule type" value="Genomic_DNA"/>
</dbReference>
<proteinExistence type="predicted"/>
<keyword evidence="3" id="KW-1185">Reference proteome</keyword>
<dbReference type="EnsemblMetazoa" id="ASIC001067-RA">
    <property type="protein sequence ID" value="ASIC001067-PA"/>
    <property type="gene ID" value="ASIC001067"/>
</dbReference>
<protein>
    <submittedName>
        <fullName evidence="1 2">Uncharacterized protein</fullName>
    </submittedName>
</protein>
<reference evidence="1 3" key="1">
    <citation type="journal article" date="2014" name="BMC Genomics">
        <title>Genome sequence of Anopheles sinensis provides insight into genetics basis of mosquito competence for malaria parasites.</title>
        <authorList>
            <person name="Zhou D."/>
            <person name="Zhang D."/>
            <person name="Ding G."/>
            <person name="Shi L."/>
            <person name="Hou Q."/>
            <person name="Ye Y."/>
            <person name="Xu Y."/>
            <person name="Zhou H."/>
            <person name="Xiong C."/>
            <person name="Li S."/>
            <person name="Yu J."/>
            <person name="Hong S."/>
            <person name="Yu X."/>
            <person name="Zou P."/>
            <person name="Chen C."/>
            <person name="Chang X."/>
            <person name="Wang W."/>
            <person name="Lv Y."/>
            <person name="Sun Y."/>
            <person name="Ma L."/>
            <person name="Shen B."/>
            <person name="Zhu C."/>
        </authorList>
    </citation>
    <scope>NUCLEOTIDE SEQUENCE [LARGE SCALE GENOMIC DNA]</scope>
</reference>
<name>A0A084VB02_ANOSI</name>